<dbReference type="InterPro" id="IPR011006">
    <property type="entry name" value="CheY-like_superfamily"/>
</dbReference>
<dbReference type="Pfam" id="PF00072">
    <property type="entry name" value="Response_reg"/>
    <property type="match status" value="1"/>
</dbReference>
<dbReference type="InterPro" id="IPR004358">
    <property type="entry name" value="Sig_transdc_His_kin-like_C"/>
</dbReference>
<feature type="domain" description="Response regulatory" evidence="8">
    <location>
        <begin position="594"/>
        <end position="709"/>
    </location>
</feature>
<dbReference type="Proteomes" id="UP000050471">
    <property type="component" value="Unassembled WGS sequence"/>
</dbReference>
<dbReference type="InterPro" id="IPR003661">
    <property type="entry name" value="HisK_dim/P_dom"/>
</dbReference>
<organism evidence="9 10">
    <name type="scientific">Aliiroseovarius crassostreae</name>
    <dbReference type="NCBI Taxonomy" id="154981"/>
    <lineage>
        <taxon>Bacteria</taxon>
        <taxon>Pseudomonadati</taxon>
        <taxon>Pseudomonadota</taxon>
        <taxon>Alphaproteobacteria</taxon>
        <taxon>Rhodobacterales</taxon>
        <taxon>Paracoccaceae</taxon>
        <taxon>Aliiroseovarius</taxon>
    </lineage>
</organism>
<keyword evidence="3 6" id="KW-0597">Phosphoprotein</keyword>
<reference evidence="9 10" key="1">
    <citation type="submission" date="2015-09" db="EMBL/GenBank/DDBJ databases">
        <title>Draft genome sequence of Aliiroseovarius crassostreae CV919-312TSm, the causative agent of Roseovarius Oyster Disease (formerly Juvenile Oyster Disease).</title>
        <authorList>
            <person name="Kessner L."/>
            <person name="Spinard E."/>
            <person name="Nelson D."/>
        </authorList>
    </citation>
    <scope>NUCLEOTIDE SEQUENCE [LARGE SCALE GENOMIC DNA]</scope>
    <source>
        <strain evidence="9 10">CV919-312</strain>
    </source>
</reference>
<dbReference type="SUPFAM" id="SSF55874">
    <property type="entry name" value="ATPase domain of HSP90 chaperone/DNA topoisomerase II/histidine kinase"/>
    <property type="match status" value="1"/>
</dbReference>
<dbReference type="PRINTS" id="PR00344">
    <property type="entry name" value="BCTRLSENSOR"/>
</dbReference>
<accession>A0A0P7KJ12</accession>
<keyword evidence="10" id="KW-1185">Reference proteome</keyword>
<dbReference type="RefSeq" id="WP_055190127.1">
    <property type="nucleotide sequence ID" value="NZ_FPBS01000031.1"/>
</dbReference>
<dbReference type="GO" id="GO:0000155">
    <property type="term" value="F:phosphorelay sensor kinase activity"/>
    <property type="evidence" value="ECO:0007669"/>
    <property type="project" value="InterPro"/>
</dbReference>
<dbReference type="PROSITE" id="PS50110">
    <property type="entry name" value="RESPONSE_REGULATORY"/>
    <property type="match status" value="1"/>
</dbReference>
<dbReference type="SMART" id="SM00388">
    <property type="entry name" value="HisKA"/>
    <property type="match status" value="1"/>
</dbReference>
<dbReference type="SMART" id="SM00387">
    <property type="entry name" value="HATPase_c"/>
    <property type="match status" value="1"/>
</dbReference>
<feature type="modified residue" description="4-aspartylphosphate" evidence="6">
    <location>
        <position position="644"/>
    </location>
</feature>
<dbReference type="Pfam" id="PF00512">
    <property type="entry name" value="HisKA"/>
    <property type="match status" value="1"/>
</dbReference>
<dbReference type="InterPro" id="IPR036890">
    <property type="entry name" value="HATPase_C_sf"/>
</dbReference>
<dbReference type="Gene3D" id="3.30.450.40">
    <property type="match status" value="1"/>
</dbReference>
<dbReference type="PANTHER" id="PTHR43065">
    <property type="entry name" value="SENSOR HISTIDINE KINASE"/>
    <property type="match status" value="1"/>
</dbReference>
<dbReference type="SMART" id="SM00448">
    <property type="entry name" value="REC"/>
    <property type="match status" value="1"/>
</dbReference>
<dbReference type="PROSITE" id="PS50109">
    <property type="entry name" value="HIS_KIN"/>
    <property type="match status" value="1"/>
</dbReference>
<dbReference type="SUPFAM" id="SSF52172">
    <property type="entry name" value="CheY-like"/>
    <property type="match status" value="1"/>
</dbReference>
<dbReference type="SMART" id="SM00065">
    <property type="entry name" value="GAF"/>
    <property type="match status" value="2"/>
</dbReference>
<gene>
    <name evidence="9" type="ORF">AKJ29_13325</name>
</gene>
<evidence type="ECO:0000256" key="3">
    <source>
        <dbReference type="ARBA" id="ARBA00022553"/>
    </source>
</evidence>
<evidence type="ECO:0000259" key="8">
    <source>
        <dbReference type="PROSITE" id="PS50110"/>
    </source>
</evidence>
<dbReference type="InterPro" id="IPR003594">
    <property type="entry name" value="HATPase_dom"/>
</dbReference>
<dbReference type="Pfam" id="PF02518">
    <property type="entry name" value="HATPase_c"/>
    <property type="match status" value="1"/>
</dbReference>
<dbReference type="SUPFAM" id="SSF55781">
    <property type="entry name" value="GAF domain-like"/>
    <property type="match status" value="2"/>
</dbReference>
<keyword evidence="4" id="KW-0808">Transferase</keyword>
<evidence type="ECO:0000256" key="1">
    <source>
        <dbReference type="ARBA" id="ARBA00000085"/>
    </source>
</evidence>
<dbReference type="PANTHER" id="PTHR43065:SF42">
    <property type="entry name" value="TWO-COMPONENT SENSOR PPRA"/>
    <property type="match status" value="1"/>
</dbReference>
<sequence>MTVPFSSEAPLQSASGQAFFDQFVQLAGLQLQAEMVTIGAFRMFETERVQVCASSFKDNDRALFEYETLGAPCHEVVVSGRALVVLGNVQNLYPHDSFFQRYGFHSYVGMPLRNSVGEIIGLVQASWKRKVGEDDSQSALELLERFSARLGYELEMRGKIATLSALLQDAEADDSKARFPQLAASLQAALALKTVFIAECVDRDPDHFRILGYCLAGVDVPALQGVLVPYEGSPCKGLRKKRKLLIEEGLQQMFPNQPAFAEQGVQAYLGIALHDAEGQVIGHVALLNDRHMSERLGESDLLRLLVHRVETELRRHQSDQLRRAAEAAFLIKQKTESLGLMASSLSHDFNNLLASMVGHSELALDVLEPDHPARNSLDVISSCLEASTSLVGRLLDYAKGAGAGQMEPVQLGETIREALRLLPFSATQFDLQLELPEQPLWVQADKTQIAQLLMNLVLNAMEAMAEGEGRITIRVQRRPLTLEERGRMVFEPARTEGECVLLELSDTGPGMSPEVAAKVFDPYFTTKENGKGLGMAAVLGIARAHGASIMLDTGEGQGTTFRFAFPLAAAPSAGAESTTCVDDAAQGGVARAQKVLVVDDEEVLGAMLRTSLTKAGYAPFVAQGCEGALVLMRSKGPFDCALIDITMPGRNGWETYRALADIQPGLKAIMMSGFSISPADAGFPELVDFPFVTKPFRPSQLLPVLADVLRQSET</sequence>
<feature type="domain" description="Histidine kinase" evidence="7">
    <location>
        <begin position="344"/>
        <end position="569"/>
    </location>
</feature>
<dbReference type="Gene3D" id="3.30.565.10">
    <property type="entry name" value="Histidine kinase-like ATPase, C-terminal domain"/>
    <property type="match status" value="1"/>
</dbReference>
<dbReference type="EMBL" id="LKBA01000006">
    <property type="protein sequence ID" value="KPN63610.1"/>
    <property type="molecule type" value="Genomic_DNA"/>
</dbReference>
<evidence type="ECO:0000256" key="4">
    <source>
        <dbReference type="ARBA" id="ARBA00022679"/>
    </source>
</evidence>
<dbReference type="Gene3D" id="3.40.50.2300">
    <property type="match status" value="1"/>
</dbReference>
<comment type="caution">
    <text evidence="9">The sequence shown here is derived from an EMBL/GenBank/DDBJ whole genome shotgun (WGS) entry which is preliminary data.</text>
</comment>
<dbReference type="Pfam" id="PF01590">
    <property type="entry name" value="GAF"/>
    <property type="match status" value="1"/>
</dbReference>
<evidence type="ECO:0000313" key="10">
    <source>
        <dbReference type="Proteomes" id="UP000050471"/>
    </source>
</evidence>
<proteinExistence type="predicted"/>
<name>A0A0P7KJ12_9RHOB</name>
<evidence type="ECO:0000256" key="2">
    <source>
        <dbReference type="ARBA" id="ARBA00012438"/>
    </source>
</evidence>
<dbReference type="InterPro" id="IPR001789">
    <property type="entry name" value="Sig_transdc_resp-reg_receiver"/>
</dbReference>
<dbReference type="InterPro" id="IPR029016">
    <property type="entry name" value="GAF-like_dom_sf"/>
</dbReference>
<evidence type="ECO:0000256" key="6">
    <source>
        <dbReference type="PROSITE-ProRule" id="PRU00169"/>
    </source>
</evidence>
<evidence type="ECO:0000256" key="5">
    <source>
        <dbReference type="ARBA" id="ARBA00022777"/>
    </source>
</evidence>
<dbReference type="InterPro" id="IPR003018">
    <property type="entry name" value="GAF"/>
</dbReference>
<dbReference type="SUPFAM" id="SSF47384">
    <property type="entry name" value="Homodimeric domain of signal transducing histidine kinase"/>
    <property type="match status" value="1"/>
</dbReference>
<dbReference type="InterPro" id="IPR036097">
    <property type="entry name" value="HisK_dim/P_sf"/>
</dbReference>
<evidence type="ECO:0000313" key="9">
    <source>
        <dbReference type="EMBL" id="KPN63610.1"/>
    </source>
</evidence>
<evidence type="ECO:0000259" key="7">
    <source>
        <dbReference type="PROSITE" id="PS50109"/>
    </source>
</evidence>
<dbReference type="AlphaFoldDB" id="A0A0P7KJ12"/>
<protein>
    <recommendedName>
        <fullName evidence="2">histidine kinase</fullName>
        <ecNumber evidence="2">2.7.13.3</ecNumber>
    </recommendedName>
</protein>
<dbReference type="EC" id="2.7.13.3" evidence="2"/>
<dbReference type="Gene3D" id="1.10.287.130">
    <property type="match status" value="1"/>
</dbReference>
<dbReference type="OrthoDB" id="1931120at2"/>
<dbReference type="InterPro" id="IPR005467">
    <property type="entry name" value="His_kinase_dom"/>
</dbReference>
<comment type="catalytic activity">
    <reaction evidence="1">
        <text>ATP + protein L-histidine = ADP + protein N-phospho-L-histidine.</text>
        <dbReference type="EC" id="2.7.13.3"/>
    </reaction>
</comment>
<keyword evidence="5" id="KW-0418">Kinase</keyword>
<dbReference type="STRING" id="154981.AKJ29_13325"/>